<dbReference type="PANTHER" id="PTHR13887:SF14">
    <property type="entry name" value="DISULFIDE BOND FORMATION PROTEIN D"/>
    <property type="match status" value="1"/>
</dbReference>
<reference evidence="7 8" key="1">
    <citation type="journal article" date="2011" name="J. Bacteriol.">
        <title>Draft genome sequence of the anoxygenic filamentous phototrophic bacterium Oscillochloris trichoides subsp. DG-6.</title>
        <authorList>
            <person name="Kuznetsov B.B."/>
            <person name="Ivanovsky R.N."/>
            <person name="Keppen O.I."/>
            <person name="Sukhacheva M.V."/>
            <person name="Bumazhkin B.K."/>
            <person name="Patutina E.O."/>
            <person name="Beletsky A.V."/>
            <person name="Mardanov A.V."/>
            <person name="Baslerov R.V."/>
            <person name="Panteleeva A.N."/>
            <person name="Kolganova T.V."/>
            <person name="Ravin N.V."/>
            <person name="Skryabin K.G."/>
        </authorList>
    </citation>
    <scope>NUCLEOTIDE SEQUENCE [LARGE SCALE GENOMIC DNA]</scope>
    <source>
        <strain evidence="7 8">DG-6</strain>
    </source>
</reference>
<dbReference type="eggNOG" id="COG1651">
    <property type="taxonomic scope" value="Bacteria"/>
</dbReference>
<dbReference type="EMBL" id="ADVR01000122">
    <property type="protein sequence ID" value="EFO79183.1"/>
    <property type="molecule type" value="Genomic_DNA"/>
</dbReference>
<dbReference type="Pfam" id="PF13462">
    <property type="entry name" value="Thioredoxin_4"/>
    <property type="match status" value="1"/>
</dbReference>
<keyword evidence="4" id="KW-1015">Disulfide bond</keyword>
<dbReference type="STRING" id="765420.OSCT_3016"/>
<evidence type="ECO:0000313" key="7">
    <source>
        <dbReference type="EMBL" id="EFO79183.1"/>
    </source>
</evidence>
<dbReference type="GO" id="GO:0016491">
    <property type="term" value="F:oxidoreductase activity"/>
    <property type="evidence" value="ECO:0007669"/>
    <property type="project" value="UniProtKB-KW"/>
</dbReference>
<comment type="similarity">
    <text evidence="1">Belongs to the thioredoxin family. DsbA subfamily.</text>
</comment>
<dbReference type="PANTHER" id="PTHR13887">
    <property type="entry name" value="GLUTATHIONE S-TRANSFERASE KAPPA"/>
    <property type="match status" value="1"/>
</dbReference>
<comment type="caution">
    <text evidence="7">The sequence shown here is derived from an EMBL/GenBank/DDBJ whole genome shotgun (WGS) entry which is preliminary data.</text>
</comment>
<dbReference type="SUPFAM" id="SSF52833">
    <property type="entry name" value="Thioredoxin-like"/>
    <property type="match status" value="1"/>
</dbReference>
<evidence type="ECO:0000256" key="3">
    <source>
        <dbReference type="ARBA" id="ARBA00023002"/>
    </source>
</evidence>
<keyword evidence="5" id="KW-0676">Redox-active center</keyword>
<protein>
    <submittedName>
        <fullName evidence="7">DSBA oxidoreductase</fullName>
    </submittedName>
</protein>
<name>E1II65_9CHLR</name>
<evidence type="ECO:0000256" key="4">
    <source>
        <dbReference type="ARBA" id="ARBA00023157"/>
    </source>
</evidence>
<evidence type="ECO:0000256" key="2">
    <source>
        <dbReference type="ARBA" id="ARBA00022729"/>
    </source>
</evidence>
<dbReference type="AlphaFoldDB" id="E1II65"/>
<keyword evidence="2" id="KW-0732">Signal</keyword>
<dbReference type="InterPro" id="IPR012336">
    <property type="entry name" value="Thioredoxin-like_fold"/>
</dbReference>
<evidence type="ECO:0000256" key="1">
    <source>
        <dbReference type="ARBA" id="ARBA00005791"/>
    </source>
</evidence>
<organism evidence="7 8">
    <name type="scientific">Oscillochloris trichoides DG-6</name>
    <dbReference type="NCBI Taxonomy" id="765420"/>
    <lineage>
        <taxon>Bacteria</taxon>
        <taxon>Bacillati</taxon>
        <taxon>Chloroflexota</taxon>
        <taxon>Chloroflexia</taxon>
        <taxon>Chloroflexales</taxon>
        <taxon>Chloroflexineae</taxon>
        <taxon>Oscillochloridaceae</taxon>
        <taxon>Oscillochloris</taxon>
    </lineage>
</organism>
<dbReference type="HOGENOM" id="CLU_000288_47_1_0"/>
<sequence length="233" mass="25271">MQQRLTWMIGIGSLLVILLLTSVASLGRNATEQRNANNLEPIIVSDHPAPPNAEPNGRAWGPVDAPIQVIEYADYECESCGYFARTYEAEVIAAFAATGKVRFEIRNAPFHGEGARNAAAAAYCAAEQDAFWPLHETLFLNQPTVHGSGAQVFSHARLNEMAAQLGLNSAAFEQCLGSGTYTAQVEADYAETSRVGVTGTPTFFINGRMFPGILSTDDFRRIFREVAPAVDLD</sequence>
<proteinExistence type="inferred from homology"/>
<keyword evidence="3" id="KW-0560">Oxidoreductase</keyword>
<evidence type="ECO:0000313" key="8">
    <source>
        <dbReference type="Proteomes" id="UP000054010"/>
    </source>
</evidence>
<dbReference type="Proteomes" id="UP000054010">
    <property type="component" value="Unassembled WGS sequence"/>
</dbReference>
<accession>E1II65</accession>
<dbReference type="Gene3D" id="3.40.30.10">
    <property type="entry name" value="Glutaredoxin"/>
    <property type="match status" value="1"/>
</dbReference>
<feature type="domain" description="Thioredoxin-like fold" evidence="6">
    <location>
        <begin position="55"/>
        <end position="222"/>
    </location>
</feature>
<evidence type="ECO:0000259" key="6">
    <source>
        <dbReference type="Pfam" id="PF13462"/>
    </source>
</evidence>
<keyword evidence="8" id="KW-1185">Reference proteome</keyword>
<gene>
    <name evidence="7" type="ORF">OSCT_3016</name>
</gene>
<dbReference type="InterPro" id="IPR036249">
    <property type="entry name" value="Thioredoxin-like_sf"/>
</dbReference>
<evidence type="ECO:0000256" key="5">
    <source>
        <dbReference type="ARBA" id="ARBA00023284"/>
    </source>
</evidence>